<sequence>MGVISGELFVEVVWQSDAGCLEDVAHLAGDVSSGCDDATILFDGGFLEAVEIA</sequence>
<evidence type="ECO:0000313" key="2">
    <source>
        <dbReference type="Proteomes" id="UP000003250"/>
    </source>
</evidence>
<proteinExistence type="predicted"/>
<reference evidence="1 2" key="1">
    <citation type="journal article" date="2012" name="J. Bacteriol.">
        <title>Draft Genome Sequence of Mesorhizobium alhagi CCNWXJ12-2T, a Novel Salt-Resistant Species Isolated from the Desert of Northwestern China.</title>
        <authorList>
            <person name="Zhou M."/>
            <person name="Chen W."/>
            <person name="Chen H."/>
            <person name="Wei G."/>
        </authorList>
    </citation>
    <scope>NUCLEOTIDE SEQUENCE [LARGE SCALE GENOMIC DNA]</scope>
    <source>
        <strain evidence="1 2">CCNWXJ12-2</strain>
    </source>
</reference>
<organism evidence="1 2">
    <name type="scientific">Mesorhizobium alhagi CCNWXJ12-2</name>
    <dbReference type="NCBI Taxonomy" id="1107882"/>
    <lineage>
        <taxon>Bacteria</taxon>
        <taxon>Pseudomonadati</taxon>
        <taxon>Pseudomonadota</taxon>
        <taxon>Alphaproteobacteria</taxon>
        <taxon>Hyphomicrobiales</taxon>
        <taxon>Phyllobacteriaceae</taxon>
        <taxon>Allomesorhizobium</taxon>
    </lineage>
</organism>
<dbReference type="AlphaFoldDB" id="H0HYQ3"/>
<protein>
    <submittedName>
        <fullName evidence="1">Uncharacterized protein</fullName>
    </submittedName>
</protein>
<accession>H0HYQ3</accession>
<dbReference type="EMBL" id="AHAM01000226">
    <property type="protein sequence ID" value="EHK54125.1"/>
    <property type="molecule type" value="Genomic_DNA"/>
</dbReference>
<keyword evidence="2" id="KW-1185">Reference proteome</keyword>
<dbReference type="Proteomes" id="UP000003250">
    <property type="component" value="Unassembled WGS sequence"/>
</dbReference>
<evidence type="ECO:0000313" key="1">
    <source>
        <dbReference type="EMBL" id="EHK54125.1"/>
    </source>
</evidence>
<name>H0HYQ3_9HYPH</name>
<gene>
    <name evidence="1" type="ORF">MAXJ12_26688</name>
</gene>